<dbReference type="Gene3D" id="1.10.10.60">
    <property type="entry name" value="Homeodomain-like"/>
    <property type="match status" value="2"/>
</dbReference>
<keyword evidence="8" id="KW-1185">Reference proteome</keyword>
<dbReference type="Pfam" id="PF12833">
    <property type="entry name" value="HTH_18"/>
    <property type="match status" value="1"/>
</dbReference>
<dbReference type="PANTHER" id="PTHR46796:SF13">
    <property type="entry name" value="HTH-TYPE TRANSCRIPTIONAL ACTIVATOR RHAS"/>
    <property type="match status" value="1"/>
</dbReference>
<keyword evidence="2" id="KW-0805">Transcription regulation</keyword>
<dbReference type="PRINTS" id="PR00032">
    <property type="entry name" value="HTHARAC"/>
</dbReference>
<dbReference type="PANTHER" id="PTHR46796">
    <property type="entry name" value="HTH-TYPE TRANSCRIPTIONAL ACTIVATOR RHAS-RELATED"/>
    <property type="match status" value="1"/>
</dbReference>
<gene>
    <name evidence="7" type="ORF">ABDJ85_10700</name>
</gene>
<evidence type="ECO:0000256" key="4">
    <source>
        <dbReference type="ARBA" id="ARBA00023159"/>
    </source>
</evidence>
<keyword evidence="3" id="KW-0238">DNA-binding</keyword>
<dbReference type="InterPro" id="IPR003313">
    <property type="entry name" value="AraC-bd"/>
</dbReference>
<organism evidence="7 8">
    <name type="scientific">Roseateles paludis</name>
    <dbReference type="NCBI Taxonomy" id="3145238"/>
    <lineage>
        <taxon>Bacteria</taxon>
        <taxon>Pseudomonadati</taxon>
        <taxon>Pseudomonadota</taxon>
        <taxon>Betaproteobacteria</taxon>
        <taxon>Burkholderiales</taxon>
        <taxon>Sphaerotilaceae</taxon>
        <taxon>Roseateles</taxon>
    </lineage>
</organism>
<evidence type="ECO:0000256" key="3">
    <source>
        <dbReference type="ARBA" id="ARBA00023125"/>
    </source>
</evidence>
<dbReference type="EMBL" id="JBDPZD010000002">
    <property type="protein sequence ID" value="MEO3691939.1"/>
    <property type="molecule type" value="Genomic_DNA"/>
</dbReference>
<keyword evidence="5" id="KW-0804">Transcription</keyword>
<dbReference type="InterPro" id="IPR037923">
    <property type="entry name" value="HTH-like"/>
</dbReference>
<evidence type="ECO:0000256" key="2">
    <source>
        <dbReference type="ARBA" id="ARBA00023015"/>
    </source>
</evidence>
<dbReference type="SMART" id="SM00342">
    <property type="entry name" value="HTH_ARAC"/>
    <property type="match status" value="1"/>
</dbReference>
<dbReference type="InterPro" id="IPR020449">
    <property type="entry name" value="Tscrpt_reg_AraC-type_HTH"/>
</dbReference>
<dbReference type="Pfam" id="PF02311">
    <property type="entry name" value="AraC_binding"/>
    <property type="match status" value="1"/>
</dbReference>
<name>A0ABV0G2I2_9BURK</name>
<evidence type="ECO:0000256" key="5">
    <source>
        <dbReference type="ARBA" id="ARBA00023163"/>
    </source>
</evidence>
<dbReference type="Gene3D" id="2.60.120.280">
    <property type="entry name" value="Regulatory protein AraC"/>
    <property type="match status" value="1"/>
</dbReference>
<dbReference type="InterPro" id="IPR050204">
    <property type="entry name" value="AraC_XylS_family_regulators"/>
</dbReference>
<dbReference type="PROSITE" id="PS00041">
    <property type="entry name" value="HTH_ARAC_FAMILY_1"/>
    <property type="match status" value="1"/>
</dbReference>
<dbReference type="InterPro" id="IPR018060">
    <property type="entry name" value="HTH_AraC"/>
</dbReference>
<evidence type="ECO:0000256" key="1">
    <source>
        <dbReference type="ARBA" id="ARBA00022490"/>
    </source>
</evidence>
<accession>A0ABV0G2I2</accession>
<dbReference type="Proteomes" id="UP001495147">
    <property type="component" value="Unassembled WGS sequence"/>
</dbReference>
<dbReference type="InterPro" id="IPR009057">
    <property type="entry name" value="Homeodomain-like_sf"/>
</dbReference>
<keyword evidence="1" id="KW-0963">Cytoplasm</keyword>
<evidence type="ECO:0000313" key="7">
    <source>
        <dbReference type="EMBL" id="MEO3691939.1"/>
    </source>
</evidence>
<dbReference type="SUPFAM" id="SSF46689">
    <property type="entry name" value="Homeodomain-like"/>
    <property type="match status" value="2"/>
</dbReference>
<feature type="domain" description="HTH araC/xylS-type" evidence="6">
    <location>
        <begin position="171"/>
        <end position="269"/>
    </location>
</feature>
<evidence type="ECO:0000313" key="8">
    <source>
        <dbReference type="Proteomes" id="UP001495147"/>
    </source>
</evidence>
<keyword evidence="4" id="KW-0010">Activator</keyword>
<dbReference type="InterPro" id="IPR018062">
    <property type="entry name" value="HTH_AraC-typ_CS"/>
</dbReference>
<evidence type="ECO:0000259" key="6">
    <source>
        <dbReference type="PROSITE" id="PS01124"/>
    </source>
</evidence>
<reference evidence="7 8" key="1">
    <citation type="submission" date="2024-05" db="EMBL/GenBank/DDBJ databases">
        <title>Roseateles sp. DJS-2-20 16S ribosomal RNA gene Genome sequencing and assembly.</title>
        <authorList>
            <person name="Woo H."/>
        </authorList>
    </citation>
    <scope>NUCLEOTIDE SEQUENCE [LARGE SCALE GENOMIC DNA]</scope>
    <source>
        <strain evidence="7 8">DJS-2-20</strain>
    </source>
</reference>
<comment type="caution">
    <text evidence="7">The sequence shown here is derived from an EMBL/GenBank/DDBJ whole genome shotgun (WGS) entry which is preliminary data.</text>
</comment>
<protein>
    <submittedName>
        <fullName evidence="7">AraC family transcriptional regulator</fullName>
    </submittedName>
</protein>
<dbReference type="PROSITE" id="PS01124">
    <property type="entry name" value="HTH_ARAC_FAMILY_2"/>
    <property type="match status" value="1"/>
</dbReference>
<sequence length="274" mass="31183">MIGSTGPMMPMTGYFNSRREARGWAEGNLAHWNGYFTLRGKGEVAFDGETVQTRPGELLLLAPGHPRRYRIPEPRMGWEFYWLHFRSTPRLTSHLPWFDPATRWQLHAVADVSLRVTLATQLEAAHHFNLTEPDLPGREPIVEALLEAFLLRVAAAQARPEGAREMDPRIEQVLEQFHCELAAPFNIDRLAAHAGLSRSQFCLLFRRGTGLSPQAYMEARRLEMAAHYLRTTAQSVADVAEMVGFASPFYFTNRFRRRFGRSPSDYRAAPQGAR</sequence>
<dbReference type="SUPFAM" id="SSF51215">
    <property type="entry name" value="Regulatory protein AraC"/>
    <property type="match status" value="1"/>
</dbReference>
<proteinExistence type="predicted"/>